<keyword evidence="14 18" id="KW-0560">Oxidoreductase</keyword>
<gene>
    <name evidence="20" type="ORF">HERILL_LOCUS13449</name>
</gene>
<dbReference type="SUPFAM" id="SSF51971">
    <property type="entry name" value="Nucleotide-binding domain"/>
    <property type="match status" value="1"/>
</dbReference>
<dbReference type="GO" id="GO:0006212">
    <property type="term" value="P:uracil catabolic process"/>
    <property type="evidence" value="ECO:0007669"/>
    <property type="project" value="TreeGrafter"/>
</dbReference>
<evidence type="ECO:0000256" key="14">
    <source>
        <dbReference type="ARBA" id="ARBA00023002"/>
    </source>
</evidence>
<comment type="pathway">
    <text evidence="4">Pyrimidine metabolism; UMP biosynthesis via de novo pathway.</text>
</comment>
<dbReference type="FunFam" id="3.30.70.20:FF:000023">
    <property type="entry name" value="Dihydropyrimidine dehydrogenase [NADP(+)]"/>
    <property type="match status" value="1"/>
</dbReference>
<keyword evidence="11" id="KW-0547">Nucleotide-binding</keyword>
<dbReference type="PRINTS" id="PR00419">
    <property type="entry name" value="ADXRDTASE"/>
</dbReference>
<dbReference type="SUPFAM" id="SSF54862">
    <property type="entry name" value="4Fe-4S ferredoxins"/>
    <property type="match status" value="1"/>
</dbReference>
<dbReference type="GO" id="GO:0002058">
    <property type="term" value="F:uracil binding"/>
    <property type="evidence" value="ECO:0007669"/>
    <property type="project" value="TreeGrafter"/>
</dbReference>
<dbReference type="Gene3D" id="3.50.50.60">
    <property type="entry name" value="FAD/NAD(P)-binding domain"/>
    <property type="match status" value="2"/>
</dbReference>
<dbReference type="GO" id="GO:0019483">
    <property type="term" value="P:beta-alanine biosynthetic process"/>
    <property type="evidence" value="ECO:0007669"/>
    <property type="project" value="UniProtKB-UniPathway"/>
</dbReference>
<dbReference type="GO" id="GO:0017113">
    <property type="term" value="F:dihydropyrimidine dehydrogenase (NADP+) activity"/>
    <property type="evidence" value="ECO:0007669"/>
    <property type="project" value="UniProtKB-EC"/>
</dbReference>
<dbReference type="EC" id="1.3.1.2" evidence="18"/>
<dbReference type="InterPro" id="IPR017896">
    <property type="entry name" value="4Fe4S_Fe-S-bd"/>
</dbReference>
<keyword evidence="7 18" id="KW-0285">Flavoprotein</keyword>
<dbReference type="Pfam" id="PF01180">
    <property type="entry name" value="DHO_dh"/>
    <property type="match status" value="1"/>
</dbReference>
<dbReference type="GO" id="GO:0044205">
    <property type="term" value="P:'de novo' UMP biosynthetic process"/>
    <property type="evidence" value="ECO:0007669"/>
    <property type="project" value="UniProtKB-UniPathway"/>
</dbReference>
<dbReference type="PANTHER" id="PTHR43073">
    <property type="entry name" value="DIHYDROPYRIMIDINE DEHYDROGENASE [NADP(+)]"/>
    <property type="match status" value="1"/>
</dbReference>
<keyword evidence="15 18" id="KW-0408">Iron</keyword>
<evidence type="ECO:0000256" key="3">
    <source>
        <dbReference type="ARBA" id="ARBA00004668"/>
    </source>
</evidence>
<dbReference type="Proteomes" id="UP000594454">
    <property type="component" value="Chromosome 5"/>
</dbReference>
<evidence type="ECO:0000256" key="16">
    <source>
        <dbReference type="ARBA" id="ARBA00023014"/>
    </source>
</evidence>
<dbReference type="SUPFAM" id="SSF51395">
    <property type="entry name" value="FMN-linked oxidoreductases"/>
    <property type="match status" value="1"/>
</dbReference>
<dbReference type="InterPro" id="IPR013785">
    <property type="entry name" value="Aldolase_TIM"/>
</dbReference>
<dbReference type="FunCoup" id="A0A7R8V2J4">
    <property type="interactions" value="246"/>
</dbReference>
<evidence type="ECO:0000256" key="5">
    <source>
        <dbReference type="ARBA" id="ARBA00010804"/>
    </source>
</evidence>
<dbReference type="Gene3D" id="3.20.20.70">
    <property type="entry name" value="Aldolase class I"/>
    <property type="match status" value="1"/>
</dbReference>
<evidence type="ECO:0000256" key="2">
    <source>
        <dbReference type="ARBA" id="ARBA00001974"/>
    </source>
</evidence>
<keyword evidence="6 18" id="KW-0004">4Fe-4S</keyword>
<dbReference type="GO" id="GO:0050661">
    <property type="term" value="F:NADP binding"/>
    <property type="evidence" value="ECO:0007669"/>
    <property type="project" value="TreeGrafter"/>
</dbReference>
<dbReference type="FunFam" id="3.20.20.70:FF:000027">
    <property type="entry name" value="Dihydropyrimidine dehydrogenase [NADP(+)]"/>
    <property type="match status" value="1"/>
</dbReference>
<dbReference type="FunFam" id="1.10.1060.10:FF:000007">
    <property type="entry name" value="Dihydropyrimidine dehydrogenase [NADP(+)]"/>
    <property type="match status" value="1"/>
</dbReference>
<comment type="pathway">
    <text evidence="3 18">Amino-acid biosynthesis; beta-alanine biosynthesis.</text>
</comment>
<dbReference type="FunFam" id="3.50.50.60:FF:000061">
    <property type="entry name" value="Dihydropyrimidine dehydrogenase [NADP(+)]"/>
    <property type="match status" value="1"/>
</dbReference>
<evidence type="ECO:0000256" key="9">
    <source>
        <dbReference type="ARBA" id="ARBA00022723"/>
    </source>
</evidence>
<evidence type="ECO:0000256" key="10">
    <source>
        <dbReference type="ARBA" id="ARBA00022737"/>
    </source>
</evidence>
<evidence type="ECO:0000256" key="17">
    <source>
        <dbReference type="ARBA" id="ARBA00052371"/>
    </source>
</evidence>
<dbReference type="InterPro" id="IPR023753">
    <property type="entry name" value="FAD/NAD-binding_dom"/>
</dbReference>
<dbReference type="OrthoDB" id="4327079at2759"/>
<evidence type="ECO:0000256" key="4">
    <source>
        <dbReference type="ARBA" id="ARBA00004725"/>
    </source>
</evidence>
<sequence length="1030" mass="111638">MSPPLLSKEIPDIENLLSLNPRVKSNCSLVPSVETKVNKKHWKRNSDRSCTSTSHLKNNFDDIKHTTLSERGALKEAARCLKCADAPCQKSCPTQLDIKSFITSISNKNYYGAAKAIFSDNPLGLTCGMVCPTSDLCVGGCNLEASEEGPINIGGLQHYATEVFKQMGIRQIRPPNQKPLAHPNKKIALLGGGPASLSCATFLGRLGYTDITIYEKRSYFGGLSSSEIPQYRLPYEVVDFEIQLVKDLGVKFETGRALSIKDITVQKLIDAGTDAVFLGIGLPEPTKNKIFEGLNESHGFYTSKSFLPQVANGSKPGLCACKASQALPSLYGNVIVLGAGDTAFDCATSALRCGARKVFVVFRRGTSNIRAVPEEAELARDEKCEFIPFLTPAKVIVKNDKIAAMEFYRNEQDENGVWAEDHEQITRLKANFVISAFGSGLHDAEVIQAMAPVKLTKWNLPEINPKTHQTSIPQVFCGGDLAGSADTTVESVNDGKTAAWYIHCYLQGITFDKTPELPLFHTDIDLVDISVEMCGIKFENPFGLASAPPTTSAAMIRRAFEQGWGFAVTKTFGLDKDLVTNVSPRIVRSITSGHNYGPQQGAFLNIELISEKCCEYWTRSITELKKDFPTKIVIASIMCTYNQADWTELAQMAEAAGADALELNLSCPHGMGESGMGLACGQDPILVRDISRWVRAAVKIPFFVKLTPNITDIVAIAMAAKEGNADGVSAINTVQGLMSVKADGSPWPAVGTDKRTTYGGVSGNATRPQGLRAVSSIANKLPGFPILGIGGIDSADVALQFLQCGASIVQVCSSVQNQDFTLIEDYCTGLKALLYLKANPPPGIAIWDGQSPPTRKVQKGKPVQTILDESGKVLPHFGPYKKQREEKLTEQRSKSGCVLEDNNSVNGNTIPNRTVNPAPKIKDIIGLALPHIGSYKSLDNKKQVVALIDDDMCINCGKCYMACADSGYQAITFDSETHMPHVTDDCTGCTLCVSVCPIIDCISMVPKQIPHIVKRGLDKVHHTHALSPMQ</sequence>
<dbReference type="InParanoid" id="A0A7R8V2J4"/>
<dbReference type="GO" id="GO:0006207">
    <property type="term" value="P:'de novo' pyrimidine nucleobase biosynthetic process"/>
    <property type="evidence" value="ECO:0007669"/>
    <property type="project" value="InterPro"/>
</dbReference>
<dbReference type="PROSITE" id="PS00912">
    <property type="entry name" value="DHODEHASE_2"/>
    <property type="match status" value="1"/>
</dbReference>
<evidence type="ECO:0000256" key="15">
    <source>
        <dbReference type="ARBA" id="ARBA00023004"/>
    </source>
</evidence>
<comment type="similarity">
    <text evidence="5 18">Belongs to the dihydropyrimidine dehydrogenase family.</text>
</comment>
<protein>
    <recommendedName>
        <fullName evidence="18">Dihydropyrimidine dehydrogenase [NADP(+)]</fullName>
        <shortName evidence="18">DHPDHase</shortName>
        <shortName evidence="18">DPD</shortName>
        <ecNumber evidence="18">1.3.1.2</ecNumber>
    </recommendedName>
    <alternativeName>
        <fullName evidence="18">Dihydrothymine dehydrogenase</fullName>
    </alternativeName>
    <alternativeName>
        <fullName evidence="18">Dihydrouracil dehydrogenase</fullName>
    </alternativeName>
</protein>
<dbReference type="EMBL" id="LR899013">
    <property type="protein sequence ID" value="CAD7090997.1"/>
    <property type="molecule type" value="Genomic_DNA"/>
</dbReference>
<evidence type="ECO:0000259" key="19">
    <source>
        <dbReference type="PROSITE" id="PS51379"/>
    </source>
</evidence>
<dbReference type="InterPro" id="IPR005720">
    <property type="entry name" value="Dihydroorotate_DH_cat"/>
</dbReference>
<dbReference type="GO" id="GO:0051539">
    <property type="term" value="F:4 iron, 4 sulfur cluster binding"/>
    <property type="evidence" value="ECO:0007669"/>
    <property type="project" value="UniProtKB-KW"/>
</dbReference>
<evidence type="ECO:0000256" key="8">
    <source>
        <dbReference type="ARBA" id="ARBA00022643"/>
    </source>
</evidence>
<dbReference type="SUPFAM" id="SSF46548">
    <property type="entry name" value="alpha-helical ferredoxin"/>
    <property type="match status" value="1"/>
</dbReference>
<keyword evidence="13 18" id="KW-0521">NADP</keyword>
<dbReference type="GO" id="GO:0046872">
    <property type="term" value="F:metal ion binding"/>
    <property type="evidence" value="ECO:0007669"/>
    <property type="project" value="UniProtKB-KW"/>
</dbReference>
<comment type="function">
    <text evidence="18">Involved in pyrimidine base degradation. Catalyzes the reduction of uracil and thymine.</text>
</comment>
<keyword evidence="8 18" id="KW-0288">FMN</keyword>
<dbReference type="UniPathway" id="UPA00070"/>
<dbReference type="Pfam" id="PF07992">
    <property type="entry name" value="Pyr_redox_2"/>
    <property type="match status" value="1"/>
</dbReference>
<dbReference type="InterPro" id="IPR036188">
    <property type="entry name" value="FAD/NAD-bd_sf"/>
</dbReference>
<evidence type="ECO:0000313" key="21">
    <source>
        <dbReference type="Proteomes" id="UP000594454"/>
    </source>
</evidence>
<feature type="domain" description="4Fe-4S ferredoxin-type" evidence="19">
    <location>
        <begin position="977"/>
        <end position="1007"/>
    </location>
</feature>
<dbReference type="GO" id="GO:0005829">
    <property type="term" value="C:cytosol"/>
    <property type="evidence" value="ECO:0007669"/>
    <property type="project" value="TreeGrafter"/>
</dbReference>
<dbReference type="PROSITE" id="PS51379">
    <property type="entry name" value="4FE4S_FER_2"/>
    <property type="match status" value="2"/>
</dbReference>
<proteinExistence type="inferred from homology"/>
<evidence type="ECO:0000256" key="6">
    <source>
        <dbReference type="ARBA" id="ARBA00022485"/>
    </source>
</evidence>
<dbReference type="Gene3D" id="3.30.70.20">
    <property type="match status" value="1"/>
</dbReference>
<evidence type="ECO:0000256" key="12">
    <source>
        <dbReference type="ARBA" id="ARBA00022827"/>
    </source>
</evidence>
<keyword evidence="9" id="KW-0479">Metal-binding</keyword>
<dbReference type="GO" id="GO:0006210">
    <property type="term" value="P:thymine catabolic process"/>
    <property type="evidence" value="ECO:0007669"/>
    <property type="project" value="TreeGrafter"/>
</dbReference>
<comment type="cofactor">
    <cofactor evidence="18">
        <name>[4Fe-4S] cluster</name>
        <dbReference type="ChEBI" id="CHEBI:49883"/>
    </cofactor>
    <text evidence="18">Binds 4 [4Fe-4S] clusters. Contains approximately 16 iron atoms per subunit.</text>
</comment>
<comment type="catalytic activity">
    <reaction evidence="17 18">
        <text>5,6-dihydrouracil + NADP(+) = uracil + NADPH + H(+)</text>
        <dbReference type="Rhea" id="RHEA:18093"/>
        <dbReference type="ChEBI" id="CHEBI:15378"/>
        <dbReference type="ChEBI" id="CHEBI:15901"/>
        <dbReference type="ChEBI" id="CHEBI:17568"/>
        <dbReference type="ChEBI" id="CHEBI:57783"/>
        <dbReference type="ChEBI" id="CHEBI:58349"/>
        <dbReference type="EC" id="1.3.1.2"/>
    </reaction>
</comment>
<keyword evidence="10" id="KW-0677">Repeat</keyword>
<dbReference type="CDD" id="cd02940">
    <property type="entry name" value="DHPD_FMN"/>
    <property type="match status" value="1"/>
</dbReference>
<dbReference type="PROSITE" id="PS00198">
    <property type="entry name" value="4FE4S_FER_1"/>
    <property type="match status" value="1"/>
</dbReference>
<evidence type="ECO:0000256" key="13">
    <source>
        <dbReference type="ARBA" id="ARBA00022857"/>
    </source>
</evidence>
<evidence type="ECO:0000256" key="1">
    <source>
        <dbReference type="ARBA" id="ARBA00001917"/>
    </source>
</evidence>
<dbReference type="InterPro" id="IPR009051">
    <property type="entry name" value="Helical_ferredxn"/>
</dbReference>
<dbReference type="InterPro" id="IPR001295">
    <property type="entry name" value="Dihydroorotate_DH_CS"/>
</dbReference>
<reference evidence="20 21" key="1">
    <citation type="submission" date="2020-11" db="EMBL/GenBank/DDBJ databases">
        <authorList>
            <person name="Wallbank WR R."/>
            <person name="Pardo Diaz C."/>
            <person name="Kozak K."/>
            <person name="Martin S."/>
            <person name="Jiggins C."/>
            <person name="Moest M."/>
            <person name="Warren A I."/>
            <person name="Generalovic N T."/>
            <person name="Byers J.R.P. K."/>
            <person name="Montejo-Kovacevich G."/>
            <person name="Yen C E."/>
        </authorList>
    </citation>
    <scope>NUCLEOTIDE SEQUENCE [LARGE SCALE GENOMIC DNA]</scope>
</reference>
<comment type="cofactor">
    <cofactor evidence="1 18">
        <name>FMN</name>
        <dbReference type="ChEBI" id="CHEBI:58210"/>
    </cofactor>
</comment>
<dbReference type="Pfam" id="PF14691">
    <property type="entry name" value="Fer4_20"/>
    <property type="match status" value="1"/>
</dbReference>
<evidence type="ECO:0000256" key="11">
    <source>
        <dbReference type="ARBA" id="ARBA00022741"/>
    </source>
</evidence>
<dbReference type="InterPro" id="IPR017900">
    <property type="entry name" value="4Fe4S_Fe_S_CS"/>
</dbReference>
<accession>A0A7R8V2J4</accession>
<dbReference type="InterPro" id="IPR028261">
    <property type="entry name" value="DPD_II"/>
</dbReference>
<evidence type="ECO:0000256" key="18">
    <source>
        <dbReference type="RuleBase" id="RU364041"/>
    </source>
</evidence>
<dbReference type="Gene3D" id="1.10.1060.10">
    <property type="entry name" value="Alpha-helical ferredoxin"/>
    <property type="match status" value="1"/>
</dbReference>
<keyword evidence="12 18" id="KW-0274">FAD</keyword>
<dbReference type="OMA" id="SIHCQLQ"/>
<comment type="cofactor">
    <cofactor evidence="2 18">
        <name>FAD</name>
        <dbReference type="ChEBI" id="CHEBI:57692"/>
    </cofactor>
</comment>
<dbReference type="UniPathway" id="UPA00131"/>
<feature type="domain" description="4Fe-4S ferredoxin-type" evidence="19">
    <location>
        <begin position="944"/>
        <end position="976"/>
    </location>
</feature>
<organism evidence="20 21">
    <name type="scientific">Hermetia illucens</name>
    <name type="common">Black soldier fly</name>
    <dbReference type="NCBI Taxonomy" id="343691"/>
    <lineage>
        <taxon>Eukaryota</taxon>
        <taxon>Metazoa</taxon>
        <taxon>Ecdysozoa</taxon>
        <taxon>Arthropoda</taxon>
        <taxon>Hexapoda</taxon>
        <taxon>Insecta</taxon>
        <taxon>Pterygota</taxon>
        <taxon>Neoptera</taxon>
        <taxon>Endopterygota</taxon>
        <taxon>Diptera</taxon>
        <taxon>Brachycera</taxon>
        <taxon>Stratiomyomorpha</taxon>
        <taxon>Stratiomyidae</taxon>
        <taxon>Hermetiinae</taxon>
        <taxon>Hermetia</taxon>
    </lineage>
</organism>
<dbReference type="GO" id="GO:0004152">
    <property type="term" value="F:dihydroorotate dehydrogenase activity"/>
    <property type="evidence" value="ECO:0007669"/>
    <property type="project" value="UniProtKB-ARBA"/>
</dbReference>
<dbReference type="Pfam" id="PF14697">
    <property type="entry name" value="Fer4_21"/>
    <property type="match status" value="1"/>
</dbReference>
<dbReference type="PANTHER" id="PTHR43073:SF2">
    <property type="entry name" value="DIHYDROPYRIMIDINE DEHYDROGENASE [NADP(+)]"/>
    <property type="match status" value="1"/>
</dbReference>
<evidence type="ECO:0000256" key="7">
    <source>
        <dbReference type="ARBA" id="ARBA00022630"/>
    </source>
</evidence>
<keyword evidence="21" id="KW-1185">Reference proteome</keyword>
<evidence type="ECO:0000313" key="20">
    <source>
        <dbReference type="EMBL" id="CAD7090997.1"/>
    </source>
</evidence>
<keyword evidence="16" id="KW-0411">Iron-sulfur</keyword>
<name>A0A7R8V2J4_HERIL</name>
<dbReference type="AlphaFoldDB" id="A0A7R8V2J4"/>